<dbReference type="STRING" id="1077936.SAMN05421545_1070"/>
<accession>A0A1N6UTX2</accession>
<proteinExistence type="predicted"/>
<keyword evidence="3" id="KW-1185">Reference proteome</keyword>
<evidence type="ECO:0000259" key="1">
    <source>
        <dbReference type="Pfam" id="PF11845"/>
    </source>
</evidence>
<dbReference type="Proteomes" id="UP000185924">
    <property type="component" value="Unassembled WGS sequence"/>
</dbReference>
<name>A0A1N6UTX2_9BACT</name>
<dbReference type="Pfam" id="PF11845">
    <property type="entry name" value="Tll0287-like"/>
    <property type="match status" value="1"/>
</dbReference>
<dbReference type="InterPro" id="IPR021796">
    <property type="entry name" value="Tll0287-like_dom"/>
</dbReference>
<reference evidence="3" key="1">
    <citation type="submission" date="2017-01" db="EMBL/GenBank/DDBJ databases">
        <authorList>
            <person name="Varghese N."/>
            <person name="Submissions S."/>
        </authorList>
    </citation>
    <scope>NUCLEOTIDE SEQUENCE [LARGE SCALE GENOMIC DNA]</scope>
    <source>
        <strain evidence="3">DM9</strain>
    </source>
</reference>
<dbReference type="PROSITE" id="PS51257">
    <property type="entry name" value="PROKAR_LIPOPROTEIN"/>
    <property type="match status" value="1"/>
</dbReference>
<protein>
    <recommendedName>
        <fullName evidence="1">Tll0287-like domain-containing protein</fullName>
    </recommendedName>
</protein>
<sequence length="230" mass="25975">MFNSRSLSAIITLSIVLLVSSCDVKVKPIEGGKEIAQELERHKIKRLTQQDILNAALKHGDSVVVVAQRLHVQRMAGHLAQGGVEAAIPYCQPENYEEVEALQHKFGAISRRFREQPRNPQNQAKGATAQMLARYSSGQERASKVEALTKDEIRYTSPIYLRDESCLSCHGTVGQDVSETDYALIKEKYPQDQAIGYRRGDLMGMWELTFDKMDLVAYLNDQPKKSRRPR</sequence>
<dbReference type="InterPro" id="IPR010916">
    <property type="entry name" value="TonB_box_CS"/>
</dbReference>
<evidence type="ECO:0000313" key="2">
    <source>
        <dbReference type="EMBL" id="SIQ68981.1"/>
    </source>
</evidence>
<gene>
    <name evidence="2" type="ORF">SAMN05421545_1070</name>
</gene>
<evidence type="ECO:0000313" key="3">
    <source>
        <dbReference type="Proteomes" id="UP000185924"/>
    </source>
</evidence>
<dbReference type="PROSITE" id="PS00430">
    <property type="entry name" value="TONB_DEPENDENT_REC_1"/>
    <property type="match status" value="1"/>
</dbReference>
<dbReference type="AlphaFoldDB" id="A0A1N6UTX2"/>
<feature type="domain" description="Tll0287-like" evidence="1">
    <location>
        <begin position="107"/>
        <end position="209"/>
    </location>
</feature>
<dbReference type="EMBL" id="FTNM01000001">
    <property type="protein sequence ID" value="SIQ68981.1"/>
    <property type="molecule type" value="Genomic_DNA"/>
</dbReference>
<organism evidence="2 3">
    <name type="scientific">Pontibacter lucknowensis</name>
    <dbReference type="NCBI Taxonomy" id="1077936"/>
    <lineage>
        <taxon>Bacteria</taxon>
        <taxon>Pseudomonadati</taxon>
        <taxon>Bacteroidota</taxon>
        <taxon>Cytophagia</taxon>
        <taxon>Cytophagales</taxon>
        <taxon>Hymenobacteraceae</taxon>
        <taxon>Pontibacter</taxon>
    </lineage>
</organism>